<accession>A0A1A9I6X5</accession>
<proteinExistence type="predicted"/>
<dbReference type="Proteomes" id="UP000077667">
    <property type="component" value="Chromosome"/>
</dbReference>
<reference evidence="2 3" key="1">
    <citation type="submission" date="2016-05" db="EMBL/GenBank/DDBJ databases">
        <title>Niabella ginsenosidivorans BS26 whole genome sequencing.</title>
        <authorList>
            <person name="Im W.T."/>
            <person name="Siddiqi M.Z."/>
        </authorList>
    </citation>
    <scope>NUCLEOTIDE SEQUENCE [LARGE SCALE GENOMIC DNA]</scope>
    <source>
        <strain evidence="2 3">BS26</strain>
    </source>
</reference>
<feature type="compositionally biased region" description="Basic and acidic residues" evidence="1">
    <location>
        <begin position="40"/>
        <end position="63"/>
    </location>
</feature>
<sequence>MITDKEQQKQDKEPTQPEPDPKTTDPQDTMEGPVSSLLQRGKEIIEEKGAEKGHKENEEEQKE</sequence>
<feature type="region of interest" description="Disordered" evidence="1">
    <location>
        <begin position="1"/>
        <end position="63"/>
    </location>
</feature>
<name>A0A1A9I6X5_9BACT</name>
<protein>
    <submittedName>
        <fullName evidence="2">Uncharacterized protein</fullName>
    </submittedName>
</protein>
<keyword evidence="3" id="KW-1185">Reference proteome</keyword>
<dbReference type="AlphaFoldDB" id="A0A1A9I6X5"/>
<dbReference type="KEGG" id="nia:A8C56_19050"/>
<feature type="compositionally biased region" description="Basic and acidic residues" evidence="1">
    <location>
        <begin position="1"/>
        <end position="25"/>
    </location>
</feature>
<evidence type="ECO:0000313" key="3">
    <source>
        <dbReference type="Proteomes" id="UP000077667"/>
    </source>
</evidence>
<gene>
    <name evidence="2" type="ORF">A8C56_19050</name>
</gene>
<organism evidence="2 3">
    <name type="scientific">Niabella ginsenosidivorans</name>
    <dbReference type="NCBI Taxonomy" id="1176587"/>
    <lineage>
        <taxon>Bacteria</taxon>
        <taxon>Pseudomonadati</taxon>
        <taxon>Bacteroidota</taxon>
        <taxon>Chitinophagia</taxon>
        <taxon>Chitinophagales</taxon>
        <taxon>Chitinophagaceae</taxon>
        <taxon>Niabella</taxon>
    </lineage>
</organism>
<evidence type="ECO:0000256" key="1">
    <source>
        <dbReference type="SAM" id="MobiDB-lite"/>
    </source>
</evidence>
<dbReference type="RefSeq" id="WP_067759606.1">
    <property type="nucleotide sequence ID" value="NZ_CP015772.1"/>
</dbReference>
<evidence type="ECO:0000313" key="2">
    <source>
        <dbReference type="EMBL" id="ANH82799.1"/>
    </source>
</evidence>
<dbReference type="EMBL" id="CP015772">
    <property type="protein sequence ID" value="ANH82799.1"/>
    <property type="molecule type" value="Genomic_DNA"/>
</dbReference>